<dbReference type="GeneID" id="114250038"/>
<name>A0A6J2KBA9_BOMMA</name>
<evidence type="ECO:0000313" key="3">
    <source>
        <dbReference type="RefSeq" id="XP_028039576.1"/>
    </source>
</evidence>
<sequence>MSVPEPEPEPEYGSGYTNSIPIRHGDDLGYVTNAYGFSFSFGYINGFSRENNVPINNQFNERDNNGDGGNGDNGEYFFGGPGNGNRCSCGHDYEYME</sequence>
<dbReference type="Proteomes" id="UP000504629">
    <property type="component" value="Unplaced"/>
</dbReference>
<evidence type="ECO:0000256" key="1">
    <source>
        <dbReference type="SAM" id="MobiDB-lite"/>
    </source>
</evidence>
<accession>A0A6J2KBA9</accession>
<gene>
    <name evidence="3" type="primary">LOC114250038</name>
</gene>
<dbReference type="AlphaFoldDB" id="A0A6J2KBA9"/>
<keyword evidence="2" id="KW-1185">Reference proteome</keyword>
<feature type="compositionally biased region" description="Gly residues" evidence="1">
    <location>
        <begin position="66"/>
        <end position="83"/>
    </location>
</feature>
<dbReference type="KEGG" id="bman:114250038"/>
<feature type="region of interest" description="Disordered" evidence="1">
    <location>
        <begin position="55"/>
        <end position="86"/>
    </location>
</feature>
<reference evidence="3" key="1">
    <citation type="submission" date="2025-08" db="UniProtKB">
        <authorList>
            <consortium name="RefSeq"/>
        </authorList>
    </citation>
    <scope>IDENTIFICATION</scope>
    <source>
        <tissue evidence="3">Silk gland</tissue>
    </source>
</reference>
<protein>
    <submittedName>
        <fullName evidence="3">Uncharacterized protein LOC114250038</fullName>
    </submittedName>
</protein>
<dbReference type="RefSeq" id="XP_028039576.1">
    <property type="nucleotide sequence ID" value="XM_028183775.1"/>
</dbReference>
<evidence type="ECO:0000313" key="2">
    <source>
        <dbReference type="Proteomes" id="UP000504629"/>
    </source>
</evidence>
<organism evidence="2 3">
    <name type="scientific">Bombyx mandarina</name>
    <name type="common">Wild silk moth</name>
    <name type="synonym">Wild silkworm</name>
    <dbReference type="NCBI Taxonomy" id="7092"/>
    <lineage>
        <taxon>Eukaryota</taxon>
        <taxon>Metazoa</taxon>
        <taxon>Ecdysozoa</taxon>
        <taxon>Arthropoda</taxon>
        <taxon>Hexapoda</taxon>
        <taxon>Insecta</taxon>
        <taxon>Pterygota</taxon>
        <taxon>Neoptera</taxon>
        <taxon>Endopterygota</taxon>
        <taxon>Lepidoptera</taxon>
        <taxon>Glossata</taxon>
        <taxon>Ditrysia</taxon>
        <taxon>Bombycoidea</taxon>
        <taxon>Bombycidae</taxon>
        <taxon>Bombycinae</taxon>
        <taxon>Bombyx</taxon>
    </lineage>
</organism>
<proteinExistence type="predicted"/>